<sequence>MASFITLFPSTTSPKHLSIILDNSPSSPFPHPTRRPRLTPASPVSACMTRSLWEPSPSPLTRPWNVPYACPFLAPLGNIFHPLDAASRDATRPSNDFHAALSASLQLLWERSVSYCVVSRAVVPDHHFQLATPRSCALPPPP</sequence>
<dbReference type="Proteomes" id="UP000193067">
    <property type="component" value="Unassembled WGS sequence"/>
</dbReference>
<dbReference type="EMBL" id="KZ084102">
    <property type="protein sequence ID" value="OSD03018.1"/>
    <property type="molecule type" value="Genomic_DNA"/>
</dbReference>
<proteinExistence type="predicted"/>
<accession>A0A1Y2IPH6</accession>
<dbReference type="AlphaFoldDB" id="A0A1Y2IPH6"/>
<protein>
    <submittedName>
        <fullName evidence="1">Uncharacterized protein</fullName>
    </submittedName>
</protein>
<name>A0A1Y2IPH6_TRAC3</name>
<keyword evidence="2" id="KW-1185">Reference proteome</keyword>
<reference evidence="1 2" key="1">
    <citation type="journal article" date="2015" name="Biotechnol. Biofuels">
        <title>Enhanced degradation of softwood versus hardwood by the white-rot fungus Pycnoporus coccineus.</title>
        <authorList>
            <person name="Couturier M."/>
            <person name="Navarro D."/>
            <person name="Chevret D."/>
            <person name="Henrissat B."/>
            <person name="Piumi F."/>
            <person name="Ruiz-Duenas F.J."/>
            <person name="Martinez A.T."/>
            <person name="Grigoriev I.V."/>
            <person name="Riley R."/>
            <person name="Lipzen A."/>
            <person name="Berrin J.G."/>
            <person name="Master E.R."/>
            <person name="Rosso M.N."/>
        </authorList>
    </citation>
    <scope>NUCLEOTIDE SEQUENCE [LARGE SCALE GENOMIC DNA]</scope>
    <source>
        <strain evidence="1 2">BRFM310</strain>
    </source>
</reference>
<evidence type="ECO:0000313" key="2">
    <source>
        <dbReference type="Proteomes" id="UP000193067"/>
    </source>
</evidence>
<gene>
    <name evidence="1" type="ORF">PYCCODRAFT_282057</name>
</gene>
<evidence type="ECO:0000313" key="1">
    <source>
        <dbReference type="EMBL" id="OSD03018.1"/>
    </source>
</evidence>
<organism evidence="1 2">
    <name type="scientific">Trametes coccinea (strain BRFM310)</name>
    <name type="common">Pycnoporus coccineus</name>
    <dbReference type="NCBI Taxonomy" id="1353009"/>
    <lineage>
        <taxon>Eukaryota</taxon>
        <taxon>Fungi</taxon>
        <taxon>Dikarya</taxon>
        <taxon>Basidiomycota</taxon>
        <taxon>Agaricomycotina</taxon>
        <taxon>Agaricomycetes</taxon>
        <taxon>Polyporales</taxon>
        <taxon>Polyporaceae</taxon>
        <taxon>Trametes</taxon>
    </lineage>
</organism>